<proteinExistence type="predicted"/>
<accession>A0ACC2UKR4</accession>
<sequence length="65" mass="7668">MMLSFILSKQQENDRRVRWVMEMSEYLVDIKYIPGKKNVVADGLSRQGVHESYLMETLAESYQPK</sequence>
<evidence type="ECO:0000313" key="2">
    <source>
        <dbReference type="Proteomes" id="UP001165960"/>
    </source>
</evidence>
<comment type="caution">
    <text evidence="1">The sequence shown here is derived from an EMBL/GenBank/DDBJ whole genome shotgun (WGS) entry which is preliminary data.</text>
</comment>
<keyword evidence="2" id="KW-1185">Reference proteome</keyword>
<dbReference type="EMBL" id="QTSX02000306">
    <property type="protein sequence ID" value="KAJ9087226.1"/>
    <property type="molecule type" value="Genomic_DNA"/>
</dbReference>
<evidence type="ECO:0000313" key="1">
    <source>
        <dbReference type="EMBL" id="KAJ9087226.1"/>
    </source>
</evidence>
<protein>
    <submittedName>
        <fullName evidence="1">Uncharacterized protein</fullName>
    </submittedName>
</protein>
<dbReference type="Proteomes" id="UP001165960">
    <property type="component" value="Unassembled WGS sequence"/>
</dbReference>
<gene>
    <name evidence="1" type="ORF">DSO57_1035207</name>
</gene>
<reference evidence="1" key="1">
    <citation type="submission" date="2022-04" db="EMBL/GenBank/DDBJ databases">
        <title>Genome of the entomopathogenic fungus Entomophthora muscae.</title>
        <authorList>
            <person name="Elya C."/>
            <person name="Lovett B.R."/>
            <person name="Lee E."/>
            <person name="Macias A.M."/>
            <person name="Hajek A.E."/>
            <person name="De Bivort B.L."/>
            <person name="Kasson M.T."/>
            <person name="De Fine Licht H.H."/>
            <person name="Stajich J.E."/>
        </authorList>
    </citation>
    <scope>NUCLEOTIDE SEQUENCE</scope>
    <source>
        <strain evidence="1">Berkeley</strain>
    </source>
</reference>
<organism evidence="1 2">
    <name type="scientific">Entomophthora muscae</name>
    <dbReference type="NCBI Taxonomy" id="34485"/>
    <lineage>
        <taxon>Eukaryota</taxon>
        <taxon>Fungi</taxon>
        <taxon>Fungi incertae sedis</taxon>
        <taxon>Zoopagomycota</taxon>
        <taxon>Entomophthoromycotina</taxon>
        <taxon>Entomophthoromycetes</taxon>
        <taxon>Entomophthorales</taxon>
        <taxon>Entomophthoraceae</taxon>
        <taxon>Entomophthora</taxon>
    </lineage>
</organism>
<name>A0ACC2UKR4_9FUNG</name>